<sequence>MLFKLPNYQLAWQRFRSWVGFPYVTLLFWILPLLLSNSGHSSLMAHDEGLYAWRSRQMFDSSNWINPWSQPHHKTPGLYWLIASSYTLFGISETSVRLPSMILGVLSIFILYEIGKILLNQKIAWLAAVILSVEFLWLQYCRLGTPDVPMIFLVILAILALLKAELNPQYRSVYSLVVGVCFGLGFLVRSFMIFLPMIALFPYLIREHRRHRHLTNPMLYLGFLLGLIPTLIWLWLNFSLYGIDTIEELLEFVFRLGSQERGNNGVLFYLWNVPIKVFPWFLFAVIGVFLTCRRPIYRYQLILVGLPLILFFEISIFSTRLPHYSLCLYPFIALLAALGLDWLASVGFDGKRSIRELGKDEQTRLTYLKKVPRNLSYGFGVIAILLLLTGSLVFIWGSGDLRKYATIGLALGCGCLILPLVWIGRYRFGKKFLNSNYWLAGWLIPVWLALAVVGSHGFLSDYNPDLRSFLAQPAIAQILQNHSIYFVKAGGKTGVLLDFYTPHHGEDVDTISELPVYSYAWLSLQRVTDLSTPHRVLGTVQKHQLIQILQGGFIQTEKKPVQVDWIKHVVLENSTETKK</sequence>
<evidence type="ECO:0000259" key="9">
    <source>
        <dbReference type="Pfam" id="PF13231"/>
    </source>
</evidence>
<dbReference type="AlphaFoldDB" id="A0A9E3HB65"/>
<comment type="subcellular location">
    <subcellularLocation>
        <location evidence="1">Cell membrane</location>
        <topology evidence="1">Multi-pass membrane protein</topology>
    </subcellularLocation>
</comment>
<evidence type="ECO:0000256" key="8">
    <source>
        <dbReference type="SAM" id="Phobius"/>
    </source>
</evidence>
<keyword evidence="6 8" id="KW-1133">Transmembrane helix</keyword>
<feature type="transmembrane region" description="Helical" evidence="8">
    <location>
        <begin position="172"/>
        <end position="205"/>
    </location>
</feature>
<feature type="transmembrane region" description="Helical" evidence="8">
    <location>
        <begin position="299"/>
        <end position="317"/>
    </location>
</feature>
<dbReference type="PANTHER" id="PTHR33908:SF11">
    <property type="entry name" value="MEMBRANE PROTEIN"/>
    <property type="match status" value="1"/>
</dbReference>
<feature type="transmembrane region" description="Helical" evidence="8">
    <location>
        <begin position="404"/>
        <end position="424"/>
    </location>
</feature>
<feature type="transmembrane region" description="Helical" evidence="8">
    <location>
        <begin position="217"/>
        <end position="236"/>
    </location>
</feature>
<keyword evidence="2" id="KW-1003">Cell membrane</keyword>
<feature type="transmembrane region" description="Helical" evidence="8">
    <location>
        <begin position="268"/>
        <end position="292"/>
    </location>
</feature>
<evidence type="ECO:0000256" key="1">
    <source>
        <dbReference type="ARBA" id="ARBA00004651"/>
    </source>
</evidence>
<feature type="transmembrane region" description="Helical" evidence="8">
    <location>
        <begin position="98"/>
        <end position="117"/>
    </location>
</feature>
<evidence type="ECO:0000256" key="3">
    <source>
        <dbReference type="ARBA" id="ARBA00022676"/>
    </source>
</evidence>
<dbReference type="EMBL" id="JAHHHW010000106">
    <property type="protein sequence ID" value="MBW4433476.1"/>
    <property type="molecule type" value="Genomic_DNA"/>
</dbReference>
<dbReference type="InterPro" id="IPR050297">
    <property type="entry name" value="LipidA_mod_glycosyltrf_83"/>
</dbReference>
<dbReference type="GO" id="GO:0005886">
    <property type="term" value="C:plasma membrane"/>
    <property type="evidence" value="ECO:0007669"/>
    <property type="project" value="UniProtKB-SubCell"/>
</dbReference>
<dbReference type="PANTHER" id="PTHR33908">
    <property type="entry name" value="MANNOSYLTRANSFERASE YKCB-RELATED"/>
    <property type="match status" value="1"/>
</dbReference>
<gene>
    <name evidence="10" type="ORF">KME28_17575</name>
</gene>
<keyword evidence="7 8" id="KW-0472">Membrane</keyword>
<keyword evidence="5 8" id="KW-0812">Transmembrane</keyword>
<evidence type="ECO:0000256" key="7">
    <source>
        <dbReference type="ARBA" id="ARBA00023136"/>
    </source>
</evidence>
<evidence type="ECO:0000313" key="11">
    <source>
        <dbReference type="Proteomes" id="UP000813215"/>
    </source>
</evidence>
<feature type="transmembrane region" description="Helical" evidence="8">
    <location>
        <begin position="323"/>
        <end position="344"/>
    </location>
</feature>
<dbReference type="GO" id="GO:0016763">
    <property type="term" value="F:pentosyltransferase activity"/>
    <property type="evidence" value="ECO:0007669"/>
    <property type="project" value="TreeGrafter"/>
</dbReference>
<accession>A0A9E3HB65</accession>
<dbReference type="InterPro" id="IPR038731">
    <property type="entry name" value="RgtA/B/C-like"/>
</dbReference>
<reference evidence="10" key="2">
    <citation type="journal article" date="2022" name="Microbiol. Resour. Announc.">
        <title>Metagenome Sequencing to Explore Phylogenomics of Terrestrial Cyanobacteria.</title>
        <authorList>
            <person name="Ward R.D."/>
            <person name="Stajich J.E."/>
            <person name="Johansen J.R."/>
            <person name="Huntemann M."/>
            <person name="Clum A."/>
            <person name="Foster B."/>
            <person name="Foster B."/>
            <person name="Roux S."/>
            <person name="Palaniappan K."/>
            <person name="Varghese N."/>
            <person name="Mukherjee S."/>
            <person name="Reddy T.B.K."/>
            <person name="Daum C."/>
            <person name="Copeland A."/>
            <person name="Chen I.A."/>
            <person name="Ivanova N.N."/>
            <person name="Kyrpides N.C."/>
            <person name="Shapiro N."/>
            <person name="Eloe-Fadrosh E.A."/>
            <person name="Pietrasiak N."/>
        </authorList>
    </citation>
    <scope>NUCLEOTIDE SEQUENCE</scope>
    <source>
        <strain evidence="10">HA4357-MV3</strain>
    </source>
</reference>
<feature type="transmembrane region" description="Helical" evidence="8">
    <location>
        <begin position="375"/>
        <end position="398"/>
    </location>
</feature>
<feature type="domain" description="Glycosyltransferase RgtA/B/C/D-like" evidence="9">
    <location>
        <begin position="74"/>
        <end position="233"/>
    </location>
</feature>
<feature type="transmembrane region" description="Helical" evidence="8">
    <location>
        <begin position="15"/>
        <end position="35"/>
    </location>
</feature>
<protein>
    <submittedName>
        <fullName evidence="10">Glycosyltransferase family 39 protein</fullName>
    </submittedName>
</protein>
<evidence type="ECO:0000256" key="6">
    <source>
        <dbReference type="ARBA" id="ARBA00022989"/>
    </source>
</evidence>
<comment type="caution">
    <text evidence="10">The sequence shown here is derived from an EMBL/GenBank/DDBJ whole genome shotgun (WGS) entry which is preliminary data.</text>
</comment>
<reference evidence="10" key="1">
    <citation type="submission" date="2021-05" db="EMBL/GenBank/DDBJ databases">
        <authorList>
            <person name="Pietrasiak N."/>
            <person name="Ward R."/>
            <person name="Stajich J.E."/>
            <person name="Kurbessoian T."/>
        </authorList>
    </citation>
    <scope>NUCLEOTIDE SEQUENCE</scope>
    <source>
        <strain evidence="10">HA4357-MV3</strain>
    </source>
</reference>
<feature type="transmembrane region" description="Helical" evidence="8">
    <location>
        <begin position="436"/>
        <end position="459"/>
    </location>
</feature>
<evidence type="ECO:0000313" key="10">
    <source>
        <dbReference type="EMBL" id="MBW4433476.1"/>
    </source>
</evidence>
<name>A0A9E3HB65_9NOST</name>
<keyword evidence="3" id="KW-0328">Glycosyltransferase</keyword>
<dbReference type="Proteomes" id="UP000813215">
    <property type="component" value="Unassembled WGS sequence"/>
</dbReference>
<dbReference type="Pfam" id="PF13231">
    <property type="entry name" value="PMT_2"/>
    <property type="match status" value="1"/>
</dbReference>
<keyword evidence="4" id="KW-0808">Transferase</keyword>
<evidence type="ECO:0000256" key="4">
    <source>
        <dbReference type="ARBA" id="ARBA00022679"/>
    </source>
</evidence>
<feature type="transmembrane region" description="Helical" evidence="8">
    <location>
        <begin position="148"/>
        <end position="166"/>
    </location>
</feature>
<evidence type="ECO:0000256" key="2">
    <source>
        <dbReference type="ARBA" id="ARBA00022475"/>
    </source>
</evidence>
<dbReference type="GO" id="GO:0009103">
    <property type="term" value="P:lipopolysaccharide biosynthetic process"/>
    <property type="evidence" value="ECO:0007669"/>
    <property type="project" value="UniProtKB-ARBA"/>
</dbReference>
<proteinExistence type="predicted"/>
<organism evidence="10 11">
    <name type="scientific">Pelatocladus maniniholoensis HA4357-MV3</name>
    <dbReference type="NCBI Taxonomy" id="1117104"/>
    <lineage>
        <taxon>Bacteria</taxon>
        <taxon>Bacillati</taxon>
        <taxon>Cyanobacteriota</taxon>
        <taxon>Cyanophyceae</taxon>
        <taxon>Nostocales</taxon>
        <taxon>Nostocaceae</taxon>
        <taxon>Pelatocladus</taxon>
    </lineage>
</organism>
<evidence type="ECO:0000256" key="5">
    <source>
        <dbReference type="ARBA" id="ARBA00022692"/>
    </source>
</evidence>